<evidence type="ECO:0000313" key="3">
    <source>
        <dbReference type="Proteomes" id="UP000216752"/>
    </source>
</evidence>
<dbReference type="EMBL" id="CP155573">
    <property type="protein sequence ID" value="XFO68872.1"/>
    <property type="molecule type" value="Genomic_DNA"/>
</dbReference>
<dbReference type="SUPFAM" id="SSF53448">
    <property type="entry name" value="Nucleotide-diphospho-sugar transferases"/>
    <property type="match status" value="1"/>
</dbReference>
<dbReference type="Gene3D" id="3.90.550.10">
    <property type="entry name" value="Spore Coat Polysaccharide Biosynthesis Protein SpsA, Chain A"/>
    <property type="match status" value="1"/>
</dbReference>
<organism evidence="2 3">
    <name type="scientific">Sporomusa silvacetica DSM 10669</name>
    <dbReference type="NCBI Taxonomy" id="1123289"/>
    <lineage>
        <taxon>Bacteria</taxon>
        <taxon>Bacillati</taxon>
        <taxon>Bacillota</taxon>
        <taxon>Negativicutes</taxon>
        <taxon>Selenomonadales</taxon>
        <taxon>Sporomusaceae</taxon>
        <taxon>Sporomusa</taxon>
    </lineage>
</organism>
<reference evidence="2" key="1">
    <citation type="submission" date="2024-05" db="EMBL/GenBank/DDBJ databases">
        <title>Isolation and characterization of Sporomusa carbonis sp. nov., a carboxydotrophic hydrogenogen in the genus of Sporomusa isolated from a charcoal burning pile.</title>
        <authorList>
            <person name="Boeer T."/>
            <person name="Rosenbaum F."/>
            <person name="Eysell L."/>
            <person name="Mueller V."/>
            <person name="Daniel R."/>
            <person name="Poehlein A."/>
        </authorList>
    </citation>
    <scope>NUCLEOTIDE SEQUENCE [LARGE SCALE GENOMIC DNA]</scope>
    <source>
        <strain evidence="2">DSM 10669</strain>
    </source>
</reference>
<dbReference type="Proteomes" id="UP000216752">
    <property type="component" value="Chromosome"/>
</dbReference>
<protein>
    <recommendedName>
        <fullName evidence="1">Glycosyltransferase 2-like domain-containing protein</fullName>
    </recommendedName>
</protein>
<dbReference type="PANTHER" id="PTHR43630:SF2">
    <property type="entry name" value="GLYCOSYLTRANSFERASE"/>
    <property type="match status" value="1"/>
</dbReference>
<keyword evidence="3" id="KW-1185">Reference proteome</keyword>
<dbReference type="InterPro" id="IPR001173">
    <property type="entry name" value="Glyco_trans_2-like"/>
</dbReference>
<accession>A0ABZ3IT58</accession>
<name>A0ABZ3IT58_9FIRM</name>
<gene>
    <name evidence="2" type="ORF">SPSIL_050960</name>
</gene>
<feature type="domain" description="Glycosyltransferase 2-like" evidence="1">
    <location>
        <begin position="10"/>
        <end position="112"/>
    </location>
</feature>
<evidence type="ECO:0000259" key="1">
    <source>
        <dbReference type="Pfam" id="PF00535"/>
    </source>
</evidence>
<proteinExistence type="predicted"/>
<dbReference type="PANTHER" id="PTHR43630">
    <property type="entry name" value="POLY-BETA-1,6-N-ACETYL-D-GLUCOSAMINE SYNTHASE"/>
    <property type="match status" value="1"/>
</dbReference>
<dbReference type="InterPro" id="IPR029044">
    <property type="entry name" value="Nucleotide-diphossugar_trans"/>
</dbReference>
<sequence>MNIMDYYKLVKNEEHCLGDCLDSIRDWADQIVVVDTGSTDNTVQVARQYDAQIEYFQWENDFAKARNYSLQFAVSDWILVLDADERLAENSESLPDLVAKDYEGYYVTITTRAVWRSI</sequence>
<evidence type="ECO:0000313" key="2">
    <source>
        <dbReference type="EMBL" id="XFO68872.1"/>
    </source>
</evidence>
<dbReference type="Pfam" id="PF00535">
    <property type="entry name" value="Glycos_transf_2"/>
    <property type="match status" value="1"/>
</dbReference>